<organism evidence="9 10">
    <name type="scientific">Ananas comosus</name>
    <name type="common">Pineapple</name>
    <name type="synonym">Ananas ananas</name>
    <dbReference type="NCBI Taxonomy" id="4615"/>
    <lineage>
        <taxon>Eukaryota</taxon>
        <taxon>Viridiplantae</taxon>
        <taxon>Streptophyta</taxon>
        <taxon>Embryophyta</taxon>
        <taxon>Tracheophyta</taxon>
        <taxon>Spermatophyta</taxon>
        <taxon>Magnoliopsida</taxon>
        <taxon>Liliopsida</taxon>
        <taxon>Poales</taxon>
        <taxon>Bromeliaceae</taxon>
        <taxon>Bromelioideae</taxon>
        <taxon>Ananas</taxon>
    </lineage>
</organism>
<dbReference type="RefSeq" id="XP_020091059.1">
    <property type="nucleotide sequence ID" value="XM_020235470.1"/>
</dbReference>
<protein>
    <submittedName>
        <fullName evidence="10">Guanine nucleotide-binding protein subunit gamma 2-like isoform X1</fullName>
    </submittedName>
</protein>
<feature type="compositionally biased region" description="Low complexity" evidence="7">
    <location>
        <begin position="1"/>
        <end position="12"/>
    </location>
</feature>
<reference evidence="10" key="2">
    <citation type="submission" date="2025-08" db="UniProtKB">
        <authorList>
            <consortium name="RefSeq"/>
        </authorList>
    </citation>
    <scope>IDENTIFICATION</scope>
    <source>
        <tissue evidence="10">Leaf</tissue>
    </source>
</reference>
<keyword evidence="3 6" id="KW-0175">Coiled coil</keyword>
<evidence type="ECO:0000259" key="8">
    <source>
        <dbReference type="SMART" id="SM01224"/>
    </source>
</evidence>
<keyword evidence="4" id="KW-0472">Membrane</keyword>
<evidence type="ECO:0000313" key="9">
    <source>
        <dbReference type="Proteomes" id="UP000515123"/>
    </source>
</evidence>
<evidence type="ECO:0000313" key="10">
    <source>
        <dbReference type="RefSeq" id="XP_020091059.1"/>
    </source>
</evidence>
<dbReference type="PANTHER" id="PTHR35129">
    <property type="entry name" value="GUANINE NUCLEOTIDE-BINDING PROTEIN SUBUNIT GAMMA 1"/>
    <property type="match status" value="1"/>
</dbReference>
<dbReference type="AlphaFoldDB" id="A0A6P5F501"/>
<reference evidence="9" key="1">
    <citation type="journal article" date="2015" name="Nat. Genet.">
        <title>The pineapple genome and the evolution of CAM photosynthesis.</title>
        <authorList>
            <person name="Ming R."/>
            <person name="VanBuren R."/>
            <person name="Wai C.M."/>
            <person name="Tang H."/>
            <person name="Schatz M.C."/>
            <person name="Bowers J.E."/>
            <person name="Lyons E."/>
            <person name="Wang M.L."/>
            <person name="Chen J."/>
            <person name="Biggers E."/>
            <person name="Zhang J."/>
            <person name="Huang L."/>
            <person name="Zhang L."/>
            <person name="Miao W."/>
            <person name="Zhang J."/>
            <person name="Ye Z."/>
            <person name="Miao C."/>
            <person name="Lin Z."/>
            <person name="Wang H."/>
            <person name="Zhou H."/>
            <person name="Yim W.C."/>
            <person name="Priest H.D."/>
            <person name="Zheng C."/>
            <person name="Woodhouse M."/>
            <person name="Edger P.P."/>
            <person name="Guyot R."/>
            <person name="Guo H.B."/>
            <person name="Guo H."/>
            <person name="Zheng G."/>
            <person name="Singh R."/>
            <person name="Sharma A."/>
            <person name="Min X."/>
            <person name="Zheng Y."/>
            <person name="Lee H."/>
            <person name="Gurtowski J."/>
            <person name="Sedlazeck F.J."/>
            <person name="Harkess A."/>
            <person name="McKain M.R."/>
            <person name="Liao Z."/>
            <person name="Fang J."/>
            <person name="Liu J."/>
            <person name="Zhang X."/>
            <person name="Zhang Q."/>
            <person name="Hu W."/>
            <person name="Qin Y."/>
            <person name="Wang K."/>
            <person name="Chen L.Y."/>
            <person name="Shirley N."/>
            <person name="Lin Y.R."/>
            <person name="Liu L.Y."/>
            <person name="Hernandez A.G."/>
            <person name="Wright C.L."/>
            <person name="Bulone V."/>
            <person name="Tuskan G.A."/>
            <person name="Heath K."/>
            <person name="Zee F."/>
            <person name="Moore P.H."/>
            <person name="Sunkar R."/>
            <person name="Leebens-Mack J.H."/>
            <person name="Mockler T."/>
            <person name="Bennetzen J.L."/>
            <person name="Freeling M."/>
            <person name="Sankoff D."/>
            <person name="Paterson A.H."/>
            <person name="Zhu X."/>
            <person name="Yang X."/>
            <person name="Smith J.A."/>
            <person name="Cushman J.C."/>
            <person name="Paull R.E."/>
            <person name="Yu Q."/>
        </authorList>
    </citation>
    <scope>NUCLEOTIDE SEQUENCE [LARGE SCALE GENOMIC DNA]</scope>
    <source>
        <strain evidence="9">cv. F153</strain>
    </source>
</reference>
<dbReference type="OrthoDB" id="776094at2759"/>
<dbReference type="PANTHER" id="PTHR35129:SF5">
    <property type="entry name" value="GUANINE NUCLEOTIDE-BINDING PROTEIN SUBUNIT GAMMA 2"/>
    <property type="match status" value="1"/>
</dbReference>
<proteinExistence type="predicted"/>
<dbReference type="Proteomes" id="UP000515123">
    <property type="component" value="Linkage group 6"/>
</dbReference>
<dbReference type="GeneID" id="109712045"/>
<evidence type="ECO:0000256" key="2">
    <source>
        <dbReference type="ARBA" id="ARBA00022475"/>
    </source>
</evidence>
<keyword evidence="5" id="KW-0807">Transducer</keyword>
<dbReference type="InterPro" id="IPR015898">
    <property type="entry name" value="G-protein_gamma-like_dom"/>
</dbReference>
<name>A0A6P5F501_ANACO</name>
<keyword evidence="9" id="KW-1185">Reference proteome</keyword>
<dbReference type="GO" id="GO:0007165">
    <property type="term" value="P:signal transduction"/>
    <property type="evidence" value="ECO:0007669"/>
    <property type="project" value="UniProtKB-KW"/>
</dbReference>
<gene>
    <name evidence="10" type="primary">LOC109712045</name>
</gene>
<dbReference type="GO" id="GO:0005886">
    <property type="term" value="C:plasma membrane"/>
    <property type="evidence" value="ECO:0007669"/>
    <property type="project" value="UniProtKB-SubCell"/>
</dbReference>
<evidence type="ECO:0000256" key="6">
    <source>
        <dbReference type="SAM" id="Coils"/>
    </source>
</evidence>
<evidence type="ECO:0000256" key="4">
    <source>
        <dbReference type="ARBA" id="ARBA00023136"/>
    </source>
</evidence>
<feature type="domain" description="G protein gamma" evidence="8">
    <location>
        <begin position="53"/>
        <end position="126"/>
    </location>
</feature>
<sequence>MSMTSSSGSTAGRVEAGEAARSDKQQQTTPPPPPPLPLPQARTGGFLGRHRLSAAITRLDQEILSLQEEINELETMDPSSAACQEVLLSMEGKPEPLLPVTRGPEDVSWDRWFQRVRSSRGHKWWTHKGSDFS</sequence>
<evidence type="ECO:0000256" key="3">
    <source>
        <dbReference type="ARBA" id="ARBA00023054"/>
    </source>
</evidence>
<evidence type="ECO:0000256" key="5">
    <source>
        <dbReference type="ARBA" id="ARBA00023224"/>
    </source>
</evidence>
<feature type="compositionally biased region" description="Basic and acidic residues" evidence="7">
    <location>
        <begin position="15"/>
        <end position="24"/>
    </location>
</feature>
<dbReference type="SMART" id="SM01224">
    <property type="entry name" value="G_gamma"/>
    <property type="match status" value="1"/>
</dbReference>
<dbReference type="InterPro" id="IPR045878">
    <property type="entry name" value="GG1/2"/>
</dbReference>
<comment type="subcellular location">
    <subcellularLocation>
        <location evidence="1">Cell membrane</location>
    </subcellularLocation>
</comment>
<feature type="compositionally biased region" description="Pro residues" evidence="7">
    <location>
        <begin position="29"/>
        <end position="38"/>
    </location>
</feature>
<feature type="coiled-coil region" evidence="6">
    <location>
        <begin position="49"/>
        <end position="76"/>
    </location>
</feature>
<dbReference type="Gramene" id="Aco025214.1.mrna1">
    <property type="protein sequence ID" value="Aco025214.1.mrna1"/>
    <property type="gene ID" value="Aco025214.1.path1"/>
</dbReference>
<feature type="region of interest" description="Disordered" evidence="7">
    <location>
        <begin position="1"/>
        <end position="44"/>
    </location>
</feature>
<keyword evidence="2" id="KW-1003">Cell membrane</keyword>
<evidence type="ECO:0000256" key="7">
    <source>
        <dbReference type="SAM" id="MobiDB-lite"/>
    </source>
</evidence>
<accession>A0A6P5F501</accession>
<evidence type="ECO:0000256" key="1">
    <source>
        <dbReference type="ARBA" id="ARBA00004236"/>
    </source>
</evidence>